<dbReference type="Gene3D" id="1.10.8.430">
    <property type="entry name" value="Helical domain of apoptotic protease-activating factors"/>
    <property type="match status" value="1"/>
</dbReference>
<feature type="domain" description="Disease resistance N-terminal" evidence="7">
    <location>
        <begin position="10"/>
        <end position="92"/>
    </location>
</feature>
<dbReference type="InterPro" id="IPR042197">
    <property type="entry name" value="Apaf_helical"/>
</dbReference>
<dbReference type="Proteomes" id="UP000245207">
    <property type="component" value="Unassembled WGS sequence"/>
</dbReference>
<keyword evidence="2" id="KW-0677">Repeat</keyword>
<keyword evidence="11" id="KW-1185">Reference proteome</keyword>
<dbReference type="PANTHER" id="PTHR36766">
    <property type="entry name" value="PLANT BROAD-SPECTRUM MILDEW RESISTANCE PROTEIN RPW8"/>
    <property type="match status" value="1"/>
</dbReference>
<keyword evidence="4" id="KW-0611">Plant defense</keyword>
<feature type="domain" description="NB-ARC" evidence="6">
    <location>
        <begin position="196"/>
        <end position="349"/>
    </location>
</feature>
<dbReference type="InterPro" id="IPR058922">
    <property type="entry name" value="WHD_DRP"/>
</dbReference>
<evidence type="ECO:0000256" key="3">
    <source>
        <dbReference type="ARBA" id="ARBA00022741"/>
    </source>
</evidence>
<dbReference type="Pfam" id="PF23559">
    <property type="entry name" value="WHD_DRP"/>
    <property type="match status" value="1"/>
</dbReference>
<feature type="domain" description="Disease resistance protein winged helix" evidence="8">
    <location>
        <begin position="418"/>
        <end position="483"/>
    </location>
</feature>
<dbReference type="InterPro" id="IPR002182">
    <property type="entry name" value="NB-ARC"/>
</dbReference>
<dbReference type="Gene3D" id="3.40.50.300">
    <property type="entry name" value="P-loop containing nucleotide triphosphate hydrolases"/>
    <property type="match status" value="1"/>
</dbReference>
<dbReference type="InterPro" id="IPR055414">
    <property type="entry name" value="LRR_R13L4/SHOC2-like"/>
</dbReference>
<dbReference type="GO" id="GO:0006952">
    <property type="term" value="P:defense response"/>
    <property type="evidence" value="ECO:0007669"/>
    <property type="project" value="UniProtKB-KW"/>
</dbReference>
<comment type="caution">
    <text evidence="10">The sequence shown here is derived from an EMBL/GenBank/DDBJ whole genome shotgun (WGS) entry which is preliminary data.</text>
</comment>
<evidence type="ECO:0000313" key="11">
    <source>
        <dbReference type="Proteomes" id="UP000245207"/>
    </source>
</evidence>
<dbReference type="InterPro" id="IPR027417">
    <property type="entry name" value="P-loop_NTPase"/>
</dbReference>
<keyword evidence="5" id="KW-0067">ATP-binding</keyword>
<dbReference type="Pfam" id="PF23598">
    <property type="entry name" value="LRR_14"/>
    <property type="match status" value="1"/>
</dbReference>
<evidence type="ECO:0000256" key="4">
    <source>
        <dbReference type="ARBA" id="ARBA00022821"/>
    </source>
</evidence>
<accession>A0A2U1KVU9</accession>
<dbReference type="Pfam" id="PF18052">
    <property type="entry name" value="Rx_N"/>
    <property type="match status" value="1"/>
</dbReference>
<dbReference type="GO" id="GO:0051707">
    <property type="term" value="P:response to other organism"/>
    <property type="evidence" value="ECO:0007669"/>
    <property type="project" value="UniProtKB-ARBA"/>
</dbReference>
<sequence length="957" mass="109670">MADPIISALVNDLVGRFTSAAIQEYGLLRGVKNDLSALENTFKQIQGVLYDAEMKQTTQKDVEEWLRTLKSASLEAENVLDEAKTKAMIQRMHGEMGRKYKVRTFFTSRHNPCMVKTRIAHKVKNIRNKLEVIDANRSRFQLTPTNIREDVARIGGEFSNRETSSLVNLSKIYGRDAEKKMIVVKICNQEIGIRHEGDDVRVYAIWGMGGIGKTTLAQLVYNHEMVKTHFELKCWVYVSAVFDVKRIIKAICGSEDSRLDAMQVCLQNKLRGKKFFIVMDDVWIENKDMDQWDELCKSLSCGAIGSTVMVTTRKKDTAQLMAKIPELQHNVAVLSKEESWSLFKMLAFPGVGDQDENVRELELVGREIVEKCKGLPLAVKTLGSLMSTKERVDQWQLVNNNFMWEMQDNDILPALREEMSKDLLIELWMANEFIPSKGDVSLYLLGEEIFDCLVGRSFFQDLVEKDINTGVICKMHDLMHDLAQYVMGDDCAVIEPGKELIIPDKVLHLSSSCKDFKFSEQDLEKLRSVRSMLNWRYTSNIRQISSHVYLRVLYLNRIESSTLPESICKLKHLRYLKISDSYIIEVLPESIINLQNLQVLILEKCWKLRESPKGLRYMRNLQHLDTSYCPNLRHMPVGMKQLTNLRRLQVFVVGKDDGARIGELGNLNLLGWSLWLRQLENVGGLRDAKSANLKDKTNLKSLELKWSDYRSETNDSEVVEGLEPNSGLHELSIWNYMGRVLSPSWMVKLVNLTSIQLKYLEKCEQLPTLGKLPSLKRIQLFRMDSLKCFHDDDDNATSKDEILFPSLQELDIMSCGSLVSLPNNFPKLQSLKIEWCEKLGSLPDEIQSFKDLNQITIGGCEILSRRCEKGIGEDWPKISHIPYKSIGLCYLGRLPDRIISDHCPILWSNACVDFGPKPFRVFDSWLSNEEFFTLVSRSWNSWKGDGVADIRAVLGVW</sequence>
<dbReference type="Gene3D" id="1.20.5.4130">
    <property type="match status" value="1"/>
</dbReference>
<dbReference type="PRINTS" id="PR00364">
    <property type="entry name" value="DISEASERSIST"/>
</dbReference>
<evidence type="ECO:0000256" key="5">
    <source>
        <dbReference type="ARBA" id="ARBA00022840"/>
    </source>
</evidence>
<name>A0A2U1KVU9_ARTAN</name>
<dbReference type="GO" id="GO:0043531">
    <property type="term" value="F:ADP binding"/>
    <property type="evidence" value="ECO:0007669"/>
    <property type="project" value="InterPro"/>
</dbReference>
<dbReference type="AlphaFoldDB" id="A0A2U1KVU9"/>
<dbReference type="Gene3D" id="3.80.10.10">
    <property type="entry name" value="Ribonuclease Inhibitor"/>
    <property type="match status" value="2"/>
</dbReference>
<dbReference type="InterPro" id="IPR041118">
    <property type="entry name" value="Rx_N"/>
</dbReference>
<dbReference type="GO" id="GO:0005524">
    <property type="term" value="F:ATP binding"/>
    <property type="evidence" value="ECO:0007669"/>
    <property type="project" value="UniProtKB-KW"/>
</dbReference>
<evidence type="ECO:0000313" key="10">
    <source>
        <dbReference type="EMBL" id="PWA40862.1"/>
    </source>
</evidence>
<evidence type="ECO:0000256" key="1">
    <source>
        <dbReference type="ARBA" id="ARBA00022614"/>
    </source>
</evidence>
<dbReference type="SUPFAM" id="SSF52540">
    <property type="entry name" value="P-loop containing nucleoside triphosphate hydrolases"/>
    <property type="match status" value="1"/>
</dbReference>
<evidence type="ECO:0000259" key="8">
    <source>
        <dbReference type="Pfam" id="PF23559"/>
    </source>
</evidence>
<dbReference type="PANTHER" id="PTHR36766:SF47">
    <property type="entry name" value="NB-ARC DOMAIN-CONTAINING PROTEIN"/>
    <property type="match status" value="1"/>
</dbReference>
<organism evidence="10 11">
    <name type="scientific">Artemisia annua</name>
    <name type="common">Sweet wormwood</name>
    <dbReference type="NCBI Taxonomy" id="35608"/>
    <lineage>
        <taxon>Eukaryota</taxon>
        <taxon>Viridiplantae</taxon>
        <taxon>Streptophyta</taxon>
        <taxon>Embryophyta</taxon>
        <taxon>Tracheophyta</taxon>
        <taxon>Spermatophyta</taxon>
        <taxon>Magnoliopsida</taxon>
        <taxon>eudicotyledons</taxon>
        <taxon>Gunneridae</taxon>
        <taxon>Pentapetalae</taxon>
        <taxon>asterids</taxon>
        <taxon>campanulids</taxon>
        <taxon>Asterales</taxon>
        <taxon>Asteraceae</taxon>
        <taxon>Asteroideae</taxon>
        <taxon>Anthemideae</taxon>
        <taxon>Artemisiinae</taxon>
        <taxon>Artemisia</taxon>
    </lineage>
</organism>
<dbReference type="InterPro" id="IPR032675">
    <property type="entry name" value="LRR_dom_sf"/>
</dbReference>
<dbReference type="EMBL" id="PKPP01013490">
    <property type="protein sequence ID" value="PWA40862.1"/>
    <property type="molecule type" value="Genomic_DNA"/>
</dbReference>
<dbReference type="SUPFAM" id="SSF52058">
    <property type="entry name" value="L domain-like"/>
    <property type="match status" value="1"/>
</dbReference>
<keyword evidence="3" id="KW-0547">Nucleotide-binding</keyword>
<evidence type="ECO:0000259" key="7">
    <source>
        <dbReference type="Pfam" id="PF18052"/>
    </source>
</evidence>
<gene>
    <name evidence="10" type="ORF">CTI12_AA558820</name>
</gene>
<proteinExistence type="predicted"/>
<protein>
    <submittedName>
        <fullName evidence="10">Disease resistance protein</fullName>
    </submittedName>
</protein>
<dbReference type="Pfam" id="PF00931">
    <property type="entry name" value="NB-ARC"/>
    <property type="match status" value="1"/>
</dbReference>
<reference evidence="10 11" key="1">
    <citation type="journal article" date="2018" name="Mol. Plant">
        <title>The genome of Artemisia annua provides insight into the evolution of Asteraceae family and artemisinin biosynthesis.</title>
        <authorList>
            <person name="Shen Q."/>
            <person name="Zhang L."/>
            <person name="Liao Z."/>
            <person name="Wang S."/>
            <person name="Yan T."/>
            <person name="Shi P."/>
            <person name="Liu M."/>
            <person name="Fu X."/>
            <person name="Pan Q."/>
            <person name="Wang Y."/>
            <person name="Lv Z."/>
            <person name="Lu X."/>
            <person name="Zhang F."/>
            <person name="Jiang W."/>
            <person name="Ma Y."/>
            <person name="Chen M."/>
            <person name="Hao X."/>
            <person name="Li L."/>
            <person name="Tang Y."/>
            <person name="Lv G."/>
            <person name="Zhou Y."/>
            <person name="Sun X."/>
            <person name="Brodelius P.E."/>
            <person name="Rose J.K.C."/>
            <person name="Tang K."/>
        </authorList>
    </citation>
    <scope>NUCLEOTIDE SEQUENCE [LARGE SCALE GENOMIC DNA]</scope>
    <source>
        <strain evidence="11">cv. Huhao1</strain>
        <tissue evidence="10">Leaf</tissue>
    </source>
</reference>
<evidence type="ECO:0000259" key="9">
    <source>
        <dbReference type="Pfam" id="PF23598"/>
    </source>
</evidence>
<keyword evidence="1" id="KW-0433">Leucine-rich repeat</keyword>
<dbReference type="OrthoDB" id="37484at2759"/>
<evidence type="ECO:0000256" key="2">
    <source>
        <dbReference type="ARBA" id="ARBA00022737"/>
    </source>
</evidence>
<evidence type="ECO:0000259" key="6">
    <source>
        <dbReference type="Pfam" id="PF00931"/>
    </source>
</evidence>
<feature type="domain" description="Disease resistance R13L4/SHOC-2-like LRR" evidence="9">
    <location>
        <begin position="529"/>
        <end position="835"/>
    </location>
</feature>